<feature type="compositionally biased region" description="Basic and acidic residues" evidence="1">
    <location>
        <begin position="80"/>
        <end position="89"/>
    </location>
</feature>
<evidence type="ECO:0000313" key="3">
    <source>
        <dbReference type="Proteomes" id="UP000578449"/>
    </source>
</evidence>
<feature type="compositionally biased region" description="Low complexity" evidence="1">
    <location>
        <begin position="15"/>
        <end position="40"/>
    </location>
</feature>
<feature type="region of interest" description="Disordered" evidence="1">
    <location>
        <begin position="1"/>
        <end position="273"/>
    </location>
</feature>
<protein>
    <submittedName>
        <fullName evidence="2">Uncharacterized protein</fullName>
    </submittedName>
</protein>
<dbReference type="Proteomes" id="UP000578449">
    <property type="component" value="Unassembled WGS sequence"/>
</dbReference>
<feature type="compositionally biased region" description="Pro residues" evidence="1">
    <location>
        <begin position="1"/>
        <end position="14"/>
    </location>
</feature>
<sequence length="273" mass="28694">MKGPEPATPPPPAKAAPTATGPAGAHAARAGRAPATATHGSKCLRMNPGRRPPPSVADGPSLSRAGARSSRQRPTATPLRDGRGQDRQRRPCTPAAPGQGRPHSHHTRRPRLRRPPRATIHRRQPSRHPIPRASARSTEALAGPSRSRPDPCSTDARQDPATPAIGAHRHPPHRDPGRGACAGDLGRSRRAQPSERATGAPARSRRSTPRGPGPAAHARRPCTPVATPGGPVPRWPCCRPRFMTAVGTAGGPQGRACPQERGTARRADGGVRR</sequence>
<name>A0A840NSW5_9ACTN</name>
<gene>
    <name evidence="2" type="ORF">HNP84_001497</name>
</gene>
<feature type="compositionally biased region" description="Basic residues" evidence="1">
    <location>
        <begin position="102"/>
        <end position="130"/>
    </location>
</feature>
<dbReference type="EMBL" id="JACHGN010000003">
    <property type="protein sequence ID" value="MBB5131784.1"/>
    <property type="molecule type" value="Genomic_DNA"/>
</dbReference>
<accession>A0A840NSW5</accession>
<organism evidence="2 3">
    <name type="scientific">Thermocatellispora tengchongensis</name>
    <dbReference type="NCBI Taxonomy" id="1073253"/>
    <lineage>
        <taxon>Bacteria</taxon>
        <taxon>Bacillati</taxon>
        <taxon>Actinomycetota</taxon>
        <taxon>Actinomycetes</taxon>
        <taxon>Streptosporangiales</taxon>
        <taxon>Streptosporangiaceae</taxon>
        <taxon>Thermocatellispora</taxon>
    </lineage>
</organism>
<keyword evidence="3" id="KW-1185">Reference proteome</keyword>
<evidence type="ECO:0000313" key="2">
    <source>
        <dbReference type="EMBL" id="MBB5131784.1"/>
    </source>
</evidence>
<comment type="caution">
    <text evidence="2">The sequence shown here is derived from an EMBL/GenBank/DDBJ whole genome shotgun (WGS) entry which is preliminary data.</text>
</comment>
<evidence type="ECO:0000256" key="1">
    <source>
        <dbReference type="SAM" id="MobiDB-lite"/>
    </source>
</evidence>
<proteinExistence type="predicted"/>
<reference evidence="2 3" key="1">
    <citation type="submission" date="2020-08" db="EMBL/GenBank/DDBJ databases">
        <title>Genomic Encyclopedia of Type Strains, Phase IV (KMG-IV): sequencing the most valuable type-strain genomes for metagenomic binning, comparative biology and taxonomic classification.</title>
        <authorList>
            <person name="Goeker M."/>
        </authorList>
    </citation>
    <scope>NUCLEOTIDE SEQUENCE [LARGE SCALE GENOMIC DNA]</scope>
    <source>
        <strain evidence="2 3">DSM 45615</strain>
    </source>
</reference>
<dbReference type="AlphaFoldDB" id="A0A840NSW5"/>
<feature type="compositionally biased region" description="Basic and acidic residues" evidence="1">
    <location>
        <begin position="262"/>
        <end position="273"/>
    </location>
</feature>